<evidence type="ECO:0000313" key="2">
    <source>
        <dbReference type="Proteomes" id="UP001054837"/>
    </source>
</evidence>
<sequence length="175" mass="18801">MQRKTSLSSTGGSIYSPKLAGTCARIHSTSLLYACLFRAETEIERTPCQPNQRTAAIGGSSSNNGPPECVVPPSILSGFHCCHRRIVMRVCLQKLKVDARAGHSTLLNVYHCYSGSLSSSNCSRGLQCDKRLDNAKPPFRSSGDSSSVLIGLKNKGVFCGARSIVFARLSACLIF</sequence>
<name>A0AAV4WPL7_9ARAC</name>
<dbReference type="Proteomes" id="UP001054837">
    <property type="component" value="Unassembled WGS sequence"/>
</dbReference>
<keyword evidence="2" id="KW-1185">Reference proteome</keyword>
<protein>
    <submittedName>
        <fullName evidence="1">Uncharacterized protein</fullName>
    </submittedName>
</protein>
<dbReference type="EMBL" id="BPLQ01014912">
    <property type="protein sequence ID" value="GIY84268.1"/>
    <property type="molecule type" value="Genomic_DNA"/>
</dbReference>
<reference evidence="1 2" key="1">
    <citation type="submission" date="2021-06" db="EMBL/GenBank/DDBJ databases">
        <title>Caerostris darwini draft genome.</title>
        <authorList>
            <person name="Kono N."/>
            <person name="Arakawa K."/>
        </authorList>
    </citation>
    <scope>NUCLEOTIDE SEQUENCE [LARGE SCALE GENOMIC DNA]</scope>
</reference>
<evidence type="ECO:0000313" key="1">
    <source>
        <dbReference type="EMBL" id="GIY84268.1"/>
    </source>
</evidence>
<accession>A0AAV4WPL7</accession>
<dbReference type="AlphaFoldDB" id="A0AAV4WPL7"/>
<organism evidence="1 2">
    <name type="scientific">Caerostris darwini</name>
    <dbReference type="NCBI Taxonomy" id="1538125"/>
    <lineage>
        <taxon>Eukaryota</taxon>
        <taxon>Metazoa</taxon>
        <taxon>Ecdysozoa</taxon>
        <taxon>Arthropoda</taxon>
        <taxon>Chelicerata</taxon>
        <taxon>Arachnida</taxon>
        <taxon>Araneae</taxon>
        <taxon>Araneomorphae</taxon>
        <taxon>Entelegynae</taxon>
        <taxon>Araneoidea</taxon>
        <taxon>Araneidae</taxon>
        <taxon>Caerostris</taxon>
    </lineage>
</organism>
<proteinExistence type="predicted"/>
<comment type="caution">
    <text evidence="1">The sequence shown here is derived from an EMBL/GenBank/DDBJ whole genome shotgun (WGS) entry which is preliminary data.</text>
</comment>
<gene>
    <name evidence="1" type="ORF">CDAR_382151</name>
</gene>